<feature type="region of interest" description="Disordered" evidence="4">
    <location>
        <begin position="1"/>
        <end position="23"/>
    </location>
</feature>
<gene>
    <name evidence="6" type="ORF">DFJ75_4217</name>
</gene>
<comment type="caution">
    <text evidence="6">The sequence shown here is derived from an EMBL/GenBank/DDBJ whole genome shotgun (WGS) entry which is preliminary data.</text>
</comment>
<dbReference type="Proteomes" id="UP000274762">
    <property type="component" value="Unassembled WGS sequence"/>
</dbReference>
<dbReference type="PROSITE" id="PS01131">
    <property type="entry name" value="RRNA_A_DIMETH"/>
    <property type="match status" value="1"/>
</dbReference>
<dbReference type="GO" id="GO:0000179">
    <property type="term" value="F:rRNA (adenine-N6,N6-)-dimethyltransferase activity"/>
    <property type="evidence" value="ECO:0007669"/>
    <property type="project" value="InterPro"/>
</dbReference>
<accession>A0A495K7T0</accession>
<evidence type="ECO:0000256" key="2">
    <source>
        <dbReference type="ARBA" id="ARBA00022603"/>
    </source>
</evidence>
<dbReference type="Pfam" id="PF08241">
    <property type="entry name" value="Methyltransf_11"/>
    <property type="match status" value="1"/>
</dbReference>
<reference evidence="6 7" key="1">
    <citation type="submission" date="2018-10" db="EMBL/GenBank/DDBJ databases">
        <title>Sequencing the genomes of 1000 actinobacteria strains.</title>
        <authorList>
            <person name="Klenk H.-P."/>
        </authorList>
    </citation>
    <scope>NUCLEOTIDE SEQUENCE [LARGE SCALE GENOMIC DNA]</scope>
    <source>
        <strain evidence="6 7">DSM 44343</strain>
    </source>
</reference>
<proteinExistence type="inferred from homology"/>
<dbReference type="AlphaFoldDB" id="A0A495K7T0"/>
<evidence type="ECO:0000259" key="5">
    <source>
        <dbReference type="Pfam" id="PF08241"/>
    </source>
</evidence>
<dbReference type="InterPro" id="IPR029063">
    <property type="entry name" value="SAM-dependent_MTases_sf"/>
</dbReference>
<evidence type="ECO:0000256" key="3">
    <source>
        <dbReference type="ARBA" id="ARBA00022679"/>
    </source>
</evidence>
<protein>
    <submittedName>
        <fullName evidence="6">Methyltransferase family protein</fullName>
    </submittedName>
</protein>
<keyword evidence="3 6" id="KW-0808">Transferase</keyword>
<dbReference type="RefSeq" id="WP_211339033.1">
    <property type="nucleotide sequence ID" value="NZ_CBCRXS010000007.1"/>
</dbReference>
<organism evidence="6 7">
    <name type="scientific">Williamsia marianensis</name>
    <dbReference type="NCBI Taxonomy" id="85044"/>
    <lineage>
        <taxon>Bacteria</taxon>
        <taxon>Bacillati</taxon>
        <taxon>Actinomycetota</taxon>
        <taxon>Actinomycetes</taxon>
        <taxon>Mycobacteriales</taxon>
        <taxon>Nocardiaceae</taxon>
        <taxon>Williamsia</taxon>
    </lineage>
</organism>
<dbReference type="Gene3D" id="3.40.50.150">
    <property type="entry name" value="Vaccinia Virus protein VP39"/>
    <property type="match status" value="1"/>
</dbReference>
<dbReference type="PANTHER" id="PTHR44942:SF4">
    <property type="entry name" value="METHYLTRANSFERASE TYPE 11 DOMAIN-CONTAINING PROTEIN"/>
    <property type="match status" value="1"/>
</dbReference>
<evidence type="ECO:0000313" key="7">
    <source>
        <dbReference type="Proteomes" id="UP000274762"/>
    </source>
</evidence>
<dbReference type="InterPro" id="IPR020596">
    <property type="entry name" value="rRNA_Ade_Mease_Trfase_CS"/>
</dbReference>
<sequence>MTDPHRQGRMATSFGREAASYSKGRPDYPEAAIAHLVPSDARVVVDIGAGTGKLTASLLSPGRTVIAVEPDRVMLDALSSALPTVHSVSGTAEQTTLDDSVADVLTYGQAWHWVQPEPATAEAARVLQPGGRIGLVWNIRDESVPWVAALTEIMSASAAEMFVARGGPRLRTHFGPLKHKAFDWERPMTSEQLVAMAASRSHVITAAEAERTRILAGVQELADDVADGDGVIVLPYRTHVYRAHRL</sequence>
<name>A0A495K7T0_WILMA</name>
<dbReference type="SUPFAM" id="SSF53335">
    <property type="entry name" value="S-adenosyl-L-methionine-dependent methyltransferases"/>
    <property type="match status" value="1"/>
</dbReference>
<keyword evidence="2 6" id="KW-0489">Methyltransferase</keyword>
<evidence type="ECO:0000256" key="4">
    <source>
        <dbReference type="SAM" id="MobiDB-lite"/>
    </source>
</evidence>
<evidence type="ECO:0000256" key="1">
    <source>
        <dbReference type="ARBA" id="ARBA00008361"/>
    </source>
</evidence>
<dbReference type="InterPro" id="IPR013216">
    <property type="entry name" value="Methyltransf_11"/>
</dbReference>
<comment type="similarity">
    <text evidence="1">Belongs to the methyltransferase superfamily.</text>
</comment>
<feature type="domain" description="Methyltransferase type 11" evidence="5">
    <location>
        <begin position="45"/>
        <end position="133"/>
    </location>
</feature>
<evidence type="ECO:0000313" key="6">
    <source>
        <dbReference type="EMBL" id="RKR97346.1"/>
    </source>
</evidence>
<dbReference type="InterPro" id="IPR051052">
    <property type="entry name" value="Diverse_substrate_MTase"/>
</dbReference>
<dbReference type="PANTHER" id="PTHR44942">
    <property type="entry name" value="METHYLTRANSF_11 DOMAIN-CONTAINING PROTEIN"/>
    <property type="match status" value="1"/>
</dbReference>
<dbReference type="CDD" id="cd02440">
    <property type="entry name" value="AdoMet_MTases"/>
    <property type="match status" value="1"/>
</dbReference>
<dbReference type="EMBL" id="RBKV01000001">
    <property type="protein sequence ID" value="RKR97346.1"/>
    <property type="molecule type" value="Genomic_DNA"/>
</dbReference>